<dbReference type="CDD" id="cd00757">
    <property type="entry name" value="ThiF_MoeB_HesA_family"/>
    <property type="match status" value="1"/>
</dbReference>
<gene>
    <name evidence="15" type="primary">moeB</name>
    <name evidence="15" type="ORF">J2R62_08410</name>
</gene>
<organism evidence="15 16">
    <name type="scientific">Plesiomonas shigelloides</name>
    <name type="common">Aeromonas shigelloides</name>
    <dbReference type="NCBI Taxonomy" id="703"/>
    <lineage>
        <taxon>Bacteria</taxon>
        <taxon>Pseudomonadati</taxon>
        <taxon>Pseudomonadota</taxon>
        <taxon>Gammaproteobacteria</taxon>
        <taxon>Enterobacterales</taxon>
        <taxon>Enterobacteriaceae</taxon>
        <taxon>Plesiomonas</taxon>
    </lineage>
</organism>
<proteinExistence type="inferred from homology"/>
<dbReference type="NCBIfam" id="TIGR02355">
    <property type="entry name" value="moeB"/>
    <property type="match status" value="1"/>
</dbReference>
<name>A0A8I1W9J2_PLESH</name>
<protein>
    <recommendedName>
        <fullName evidence="10">Molybdopterin-synthase adenylyltransferase</fullName>
        <ecNumber evidence="9">2.7.7.80</ecNumber>
    </recommendedName>
    <alternativeName>
        <fullName evidence="13">MoaD protein adenylase</fullName>
    </alternativeName>
    <alternativeName>
        <fullName evidence="11">Molybdopterin-converting factor subunit 1 adenylase</fullName>
    </alternativeName>
    <alternativeName>
        <fullName evidence="12">Sulfur carrier protein MoaD adenylyltransferase</fullName>
    </alternativeName>
</protein>
<dbReference type="Pfam" id="PF00899">
    <property type="entry name" value="ThiF"/>
    <property type="match status" value="1"/>
</dbReference>
<evidence type="ECO:0000256" key="12">
    <source>
        <dbReference type="ARBA" id="ARBA00075328"/>
    </source>
</evidence>
<comment type="function">
    <text evidence="7">Catalyzes the adenylation by ATP of the carboxyl group of the C-terminal glycine of sulfur carrier protein MoaD.</text>
</comment>
<accession>A0A8I1W9J2</accession>
<evidence type="ECO:0000256" key="7">
    <source>
        <dbReference type="ARBA" id="ARBA00055169"/>
    </source>
</evidence>
<dbReference type="PANTHER" id="PTHR10953:SF194">
    <property type="entry name" value="MOLYBDOPTERIN-SYNTHASE ADENYLYLTRANSFERASE"/>
    <property type="match status" value="1"/>
</dbReference>
<evidence type="ECO:0000256" key="5">
    <source>
        <dbReference type="ARBA" id="ARBA00022840"/>
    </source>
</evidence>
<evidence type="ECO:0000256" key="1">
    <source>
        <dbReference type="ARBA" id="ARBA00005046"/>
    </source>
</evidence>
<dbReference type="Proteomes" id="UP000664658">
    <property type="component" value="Unassembled WGS sequence"/>
</dbReference>
<dbReference type="GO" id="GO:0008146">
    <property type="term" value="F:sulfotransferase activity"/>
    <property type="evidence" value="ECO:0007669"/>
    <property type="project" value="TreeGrafter"/>
</dbReference>
<evidence type="ECO:0000259" key="14">
    <source>
        <dbReference type="Pfam" id="PF00899"/>
    </source>
</evidence>
<evidence type="ECO:0000256" key="3">
    <source>
        <dbReference type="ARBA" id="ARBA00022679"/>
    </source>
</evidence>
<dbReference type="GO" id="GO:0005524">
    <property type="term" value="F:ATP binding"/>
    <property type="evidence" value="ECO:0007669"/>
    <property type="project" value="UniProtKB-KW"/>
</dbReference>
<comment type="subunit">
    <text evidence="8">Homodimer. Forms a stable heterotetrameric complex of 2 MoeB and 2 MoaD during adenylation of MoaD.</text>
</comment>
<comment type="pathway">
    <text evidence="1">Cofactor biosynthesis; molybdopterin biosynthesis.</text>
</comment>
<evidence type="ECO:0000256" key="2">
    <source>
        <dbReference type="ARBA" id="ARBA00009919"/>
    </source>
</evidence>
<comment type="catalytic activity">
    <reaction evidence="6">
        <text>[molybdopterin-synthase sulfur-carrier protein]-C-terminal Gly-Gly + ATP + H(+) = [molybdopterin-synthase sulfur-carrier protein]-C-terminal Gly-Gly-AMP + diphosphate</text>
        <dbReference type="Rhea" id="RHEA:43616"/>
        <dbReference type="Rhea" id="RHEA-COMP:12159"/>
        <dbReference type="Rhea" id="RHEA-COMP:12202"/>
        <dbReference type="ChEBI" id="CHEBI:15378"/>
        <dbReference type="ChEBI" id="CHEBI:30616"/>
        <dbReference type="ChEBI" id="CHEBI:33019"/>
        <dbReference type="ChEBI" id="CHEBI:90618"/>
        <dbReference type="ChEBI" id="CHEBI:90778"/>
        <dbReference type="EC" id="2.7.7.80"/>
    </reaction>
</comment>
<evidence type="ECO:0000313" key="16">
    <source>
        <dbReference type="Proteomes" id="UP000664658"/>
    </source>
</evidence>
<reference evidence="15" key="1">
    <citation type="submission" date="2021-03" db="EMBL/GenBank/DDBJ databases">
        <title>Plesiomonas shigelloides zfcc0051, isolated from zebrafish feces.</title>
        <authorList>
            <person name="Vanderhoek Z."/>
            <person name="Gaulke C."/>
        </authorList>
    </citation>
    <scope>NUCLEOTIDE SEQUENCE</scope>
    <source>
        <strain evidence="15">Zfcc0051</strain>
    </source>
</reference>
<comment type="similarity">
    <text evidence="2">Belongs to the HesA/MoeB/ThiF family.</text>
</comment>
<evidence type="ECO:0000256" key="11">
    <source>
        <dbReference type="ARBA" id="ARBA00075110"/>
    </source>
</evidence>
<keyword evidence="4" id="KW-0547">Nucleotide-binding</keyword>
<dbReference type="PANTHER" id="PTHR10953">
    <property type="entry name" value="UBIQUITIN-ACTIVATING ENZYME E1"/>
    <property type="match status" value="1"/>
</dbReference>
<dbReference type="InterPro" id="IPR035985">
    <property type="entry name" value="Ubiquitin-activating_enz"/>
</dbReference>
<dbReference type="AlphaFoldDB" id="A0A8I1W9J2"/>
<feature type="domain" description="THIF-type NAD/FAD binding fold" evidence="14">
    <location>
        <begin position="25"/>
        <end position="258"/>
    </location>
</feature>
<evidence type="ECO:0000256" key="4">
    <source>
        <dbReference type="ARBA" id="ARBA00022741"/>
    </source>
</evidence>
<dbReference type="EC" id="2.7.7.80" evidence="9"/>
<dbReference type="InterPro" id="IPR045886">
    <property type="entry name" value="ThiF/MoeB/HesA"/>
</dbReference>
<dbReference type="InterPro" id="IPR000594">
    <property type="entry name" value="ThiF_NAD_FAD-bd"/>
</dbReference>
<keyword evidence="5" id="KW-0067">ATP-binding</keyword>
<dbReference type="GO" id="GO:0006777">
    <property type="term" value="P:Mo-molybdopterin cofactor biosynthetic process"/>
    <property type="evidence" value="ECO:0007669"/>
    <property type="project" value="InterPro"/>
</dbReference>
<comment type="caution">
    <text evidence="15">The sequence shown here is derived from an EMBL/GenBank/DDBJ whole genome shotgun (WGS) entry which is preliminary data.</text>
</comment>
<dbReference type="InterPro" id="IPR012730">
    <property type="entry name" value="Mopterin_Synthase_Sase_MoeB"/>
</dbReference>
<dbReference type="GO" id="GO:0008641">
    <property type="term" value="F:ubiquitin-like modifier activating enzyme activity"/>
    <property type="evidence" value="ECO:0007669"/>
    <property type="project" value="InterPro"/>
</dbReference>
<dbReference type="NCBIfam" id="NF004281">
    <property type="entry name" value="PRK05690.1"/>
    <property type="match status" value="1"/>
</dbReference>
<sequence length="266" mass="28644">MTHTDANSTPHAPSVTLSHEEELRYNRQIVLRECDFAGQEALKGASVLIVGLGGLGCAAAQYLAAAGVGHLTLLDFDHVSLSNLQRQILHTDARIGQAKVTSAAQSLHSINPHVQLTTICAQLEDDDLYSLIAQQQIVLDCTDNAPTRNQLNRLCAQHRVPLVSGAAIRMEGQVSVFTYTPGTPCYRCLSRLFGEHAGSCMENGILSPVVGLIGSLQATECIKLLTGMGTPLTGRLLLVDARMMQFREMKLNQNPLCDVCGGDAPR</sequence>
<dbReference type="GO" id="GO:0061605">
    <property type="term" value="F:molybdopterin-synthase adenylyltransferase activity"/>
    <property type="evidence" value="ECO:0007669"/>
    <property type="project" value="UniProtKB-EC"/>
</dbReference>
<evidence type="ECO:0000256" key="10">
    <source>
        <dbReference type="ARBA" id="ARBA00073635"/>
    </source>
</evidence>
<evidence type="ECO:0000256" key="8">
    <source>
        <dbReference type="ARBA" id="ARBA00063809"/>
    </source>
</evidence>
<dbReference type="GO" id="GO:0004792">
    <property type="term" value="F:thiosulfate-cyanide sulfurtransferase activity"/>
    <property type="evidence" value="ECO:0007669"/>
    <property type="project" value="TreeGrafter"/>
</dbReference>
<keyword evidence="15" id="KW-0548">Nucleotidyltransferase</keyword>
<dbReference type="GO" id="GO:0005829">
    <property type="term" value="C:cytosol"/>
    <property type="evidence" value="ECO:0007669"/>
    <property type="project" value="TreeGrafter"/>
</dbReference>
<dbReference type="FunFam" id="3.40.50.720:FF:000033">
    <property type="entry name" value="Adenylyltransferase and sulfurtransferase MOCS3"/>
    <property type="match status" value="1"/>
</dbReference>
<evidence type="ECO:0000256" key="13">
    <source>
        <dbReference type="ARBA" id="ARBA00078531"/>
    </source>
</evidence>
<evidence type="ECO:0000256" key="9">
    <source>
        <dbReference type="ARBA" id="ARBA00066884"/>
    </source>
</evidence>
<keyword evidence="3 15" id="KW-0808">Transferase</keyword>
<evidence type="ECO:0000256" key="6">
    <source>
        <dbReference type="ARBA" id="ARBA00052218"/>
    </source>
</evidence>
<dbReference type="SUPFAM" id="SSF69572">
    <property type="entry name" value="Activating enzymes of the ubiquitin-like proteins"/>
    <property type="match status" value="1"/>
</dbReference>
<dbReference type="Gene3D" id="3.40.50.720">
    <property type="entry name" value="NAD(P)-binding Rossmann-like Domain"/>
    <property type="match status" value="1"/>
</dbReference>
<dbReference type="EMBL" id="JAFNAA010000007">
    <property type="protein sequence ID" value="MBO1108244.1"/>
    <property type="molecule type" value="Genomic_DNA"/>
</dbReference>
<evidence type="ECO:0000313" key="15">
    <source>
        <dbReference type="EMBL" id="MBO1108244.1"/>
    </source>
</evidence>
<dbReference type="RefSeq" id="WP_207542041.1">
    <property type="nucleotide sequence ID" value="NZ_JAFNAA010000007.1"/>
</dbReference>